<feature type="chain" id="PRO_5046457485" evidence="2">
    <location>
        <begin position="30"/>
        <end position="180"/>
    </location>
</feature>
<dbReference type="EMBL" id="BSDC01000003">
    <property type="protein sequence ID" value="GLH68048.1"/>
    <property type="molecule type" value="Genomic_DNA"/>
</dbReference>
<proteinExistence type="predicted"/>
<organism evidence="3 4">
    <name type="scientific">Geothrix edaphica</name>
    <dbReference type="NCBI Taxonomy" id="2927976"/>
    <lineage>
        <taxon>Bacteria</taxon>
        <taxon>Pseudomonadati</taxon>
        <taxon>Acidobacteriota</taxon>
        <taxon>Holophagae</taxon>
        <taxon>Holophagales</taxon>
        <taxon>Holophagaceae</taxon>
        <taxon>Geothrix</taxon>
    </lineage>
</organism>
<reference evidence="3" key="1">
    <citation type="journal article" date="2023" name="Antonie Van Leeuwenhoek">
        <title>Mesoterricola silvestris gen. nov., sp. nov., Mesoterricola sediminis sp. nov., Geothrix oryzae sp. nov., Geothrix edaphica sp. nov., Geothrix rubra sp. nov., and Geothrix limicola sp. nov., six novel members of Acidobacteriota isolated from soils.</title>
        <authorList>
            <person name="Itoh H."/>
            <person name="Sugisawa Y."/>
            <person name="Mise K."/>
            <person name="Xu Z."/>
            <person name="Kuniyasu M."/>
            <person name="Ushijima N."/>
            <person name="Kawano K."/>
            <person name="Kobayashi E."/>
            <person name="Shiratori Y."/>
            <person name="Masuda Y."/>
            <person name="Senoo K."/>
        </authorList>
    </citation>
    <scope>NUCLEOTIDE SEQUENCE</scope>
    <source>
        <strain evidence="3">Red802</strain>
    </source>
</reference>
<evidence type="ECO:0000313" key="3">
    <source>
        <dbReference type="EMBL" id="GLH68048.1"/>
    </source>
</evidence>
<keyword evidence="2" id="KW-0732">Signal</keyword>
<sequence>MKRKPSSKAQSPAVAMLSAGVFLASGASAQAPQTKPMAPKAPGTAQALPGVQGPAASRDAAAFTIKFAGTFIKWRGGLSVAGMLNGRPVFKTPQGEYFQVEPNTGDLQFHSAESLGYIKLAPATGRAMTPGRAGYIKFDGIKGEQRVSVAGVDAQGRVIQENARGERFYLNPMGDMVFVK</sequence>
<protein>
    <submittedName>
        <fullName evidence="3">Uncharacterized protein</fullName>
    </submittedName>
</protein>
<evidence type="ECO:0000313" key="4">
    <source>
        <dbReference type="Proteomes" id="UP001165044"/>
    </source>
</evidence>
<keyword evidence="4" id="KW-1185">Reference proteome</keyword>
<dbReference type="Proteomes" id="UP001165044">
    <property type="component" value="Unassembled WGS sequence"/>
</dbReference>
<dbReference type="RefSeq" id="WP_285609692.1">
    <property type="nucleotide sequence ID" value="NZ_BSDC01000003.1"/>
</dbReference>
<name>A0ABQ5Q085_9BACT</name>
<accession>A0ABQ5Q085</accession>
<feature type="signal peptide" evidence="2">
    <location>
        <begin position="1"/>
        <end position="29"/>
    </location>
</feature>
<comment type="caution">
    <text evidence="3">The sequence shown here is derived from an EMBL/GenBank/DDBJ whole genome shotgun (WGS) entry which is preliminary data.</text>
</comment>
<feature type="region of interest" description="Disordered" evidence="1">
    <location>
        <begin position="32"/>
        <end position="52"/>
    </location>
</feature>
<gene>
    <name evidence="3" type="ORF">GETHED_24120</name>
</gene>
<evidence type="ECO:0000256" key="1">
    <source>
        <dbReference type="SAM" id="MobiDB-lite"/>
    </source>
</evidence>
<evidence type="ECO:0000256" key="2">
    <source>
        <dbReference type="SAM" id="SignalP"/>
    </source>
</evidence>